<name>A0A1B0BBR9_9MUSC</name>
<reference evidence="1" key="2">
    <citation type="submission" date="2020-05" db="UniProtKB">
        <authorList>
            <consortium name="EnsemblMetazoa"/>
        </authorList>
    </citation>
    <scope>IDENTIFICATION</scope>
    <source>
        <strain evidence="1">IAEA</strain>
    </source>
</reference>
<dbReference type="VEuPathDB" id="VectorBase:GPPI025090"/>
<dbReference type="EnsemblMetazoa" id="GPPI025090-RA">
    <property type="protein sequence ID" value="GPPI025090-PA"/>
    <property type="gene ID" value="GPPI025090"/>
</dbReference>
<sequence>MFVIINTECFHDDDDNDDNGVDNTSGKVSLFAVDFQLNFVLFNLSFRRMLCWLAGSPADCTARVGEEETRIVHRKQNE</sequence>
<dbReference type="Proteomes" id="UP000092460">
    <property type="component" value="Unassembled WGS sequence"/>
</dbReference>
<reference evidence="2" key="1">
    <citation type="submission" date="2015-01" db="EMBL/GenBank/DDBJ databases">
        <authorList>
            <person name="Aksoy S."/>
            <person name="Warren W."/>
            <person name="Wilson R.K."/>
        </authorList>
    </citation>
    <scope>NUCLEOTIDE SEQUENCE [LARGE SCALE GENOMIC DNA]</scope>
    <source>
        <strain evidence="2">IAEA</strain>
    </source>
</reference>
<protein>
    <submittedName>
        <fullName evidence="1">Uncharacterized protein</fullName>
    </submittedName>
</protein>
<evidence type="ECO:0000313" key="1">
    <source>
        <dbReference type="EnsemblMetazoa" id="GPPI025090-PA"/>
    </source>
</evidence>
<dbReference type="AlphaFoldDB" id="A0A1B0BBR9"/>
<evidence type="ECO:0000313" key="2">
    <source>
        <dbReference type="Proteomes" id="UP000092460"/>
    </source>
</evidence>
<dbReference type="EMBL" id="JXJN01011611">
    <property type="status" value="NOT_ANNOTATED_CDS"/>
    <property type="molecule type" value="Genomic_DNA"/>
</dbReference>
<keyword evidence="2" id="KW-1185">Reference proteome</keyword>
<organism evidence="1 2">
    <name type="scientific">Glossina palpalis gambiensis</name>
    <dbReference type="NCBI Taxonomy" id="67801"/>
    <lineage>
        <taxon>Eukaryota</taxon>
        <taxon>Metazoa</taxon>
        <taxon>Ecdysozoa</taxon>
        <taxon>Arthropoda</taxon>
        <taxon>Hexapoda</taxon>
        <taxon>Insecta</taxon>
        <taxon>Pterygota</taxon>
        <taxon>Neoptera</taxon>
        <taxon>Endopterygota</taxon>
        <taxon>Diptera</taxon>
        <taxon>Brachycera</taxon>
        <taxon>Muscomorpha</taxon>
        <taxon>Hippoboscoidea</taxon>
        <taxon>Glossinidae</taxon>
        <taxon>Glossina</taxon>
    </lineage>
</organism>
<proteinExistence type="predicted"/>
<accession>A0A1B0BBR9</accession>